<dbReference type="RefSeq" id="XP_011776914.1">
    <property type="nucleotide sequence ID" value="XM_011778612.1"/>
</dbReference>
<proteinExistence type="predicted"/>
<dbReference type="VEuPathDB" id="TriTrypDB:Tbg972.9.7240"/>
<evidence type="ECO:0000313" key="2">
    <source>
        <dbReference type="Proteomes" id="UP000002316"/>
    </source>
</evidence>
<protein>
    <submittedName>
        <fullName evidence="1">Uncharacterized protein</fullName>
    </submittedName>
</protein>
<dbReference type="GeneID" id="23860769"/>
<sequence length="625" mass="69493">MKHMLPISNLNKGVYDQGGKDPYNMTETLWLEMEKYETRRGSGTTALSRTNTAFSPLPTKPIPLFVIHQWRNYVSFCRWTIAQRIDWREVFSYLCNPKTESTMETNALHNSGDEGMNEVLYSRDGLFSLRGDCSSRGSKSSFSGYPDPVNLSFEKLKHELVMDCTSRFGTLPICVHQQRLLRWTKMLIQCVVWRLRYAFNVVTEGKGGVAVSDAELQSYRVVLTRGREVFGAGPYLRELCKLLDAHGGTLTDSLDLPTINKSPRAPPVNDDPVLNMTLTMVFDQATACPGVSTYFIPSLAARSLDALWVDKLHIPWDILDPKDMPEKVRTRLLGPMTTNETAYIDFCPVKNRVQGQLHSTTFHLMFDAEDVREGVSEGEDTCRPRIVMAISSQRVELHQLISVVRLLEAGGYVMLTKIRHSTHLECYRVLPFLGDYITLRNIVNNAIPCTLGSVAVGGPAAAGAFPHSSDVLKMADLLLFGLSNATRNLYEHSIVCCLQKYRKRATDGRMTICMQPLSPGAETGVVSTTVSKPCISVLETVVEPTLGTLQLMLSNGSLKSSGGEDFGHFVLDMLVTAVNSAIARVSRQIKSNSGTGGQLRSDHALLRRYINMHPASIQLQESNIS</sequence>
<reference evidence="2" key="1">
    <citation type="journal article" date="2010" name="PLoS Negl. Trop. Dis.">
        <title>The genome sequence of Trypanosoma brucei gambiense, causative agent of chronic human african trypanosomiasis.</title>
        <authorList>
            <person name="Jackson A.P."/>
            <person name="Sanders M."/>
            <person name="Berry A."/>
            <person name="McQuillan J."/>
            <person name="Aslett M.A."/>
            <person name="Quail M.A."/>
            <person name="Chukualim B."/>
            <person name="Capewell P."/>
            <person name="MacLeod A."/>
            <person name="Melville S.E."/>
            <person name="Gibson W."/>
            <person name="Barry J.D."/>
            <person name="Berriman M."/>
            <person name="Hertz-Fowler C."/>
        </authorList>
    </citation>
    <scope>NUCLEOTIDE SEQUENCE [LARGE SCALE GENOMIC DNA]</scope>
    <source>
        <strain evidence="2">MHOM/CI/86/DAL972</strain>
    </source>
</reference>
<name>C9ZYZ9_TRYB9</name>
<organism evidence="1 2">
    <name type="scientific">Trypanosoma brucei gambiense (strain MHOM/CI/86/DAL972)</name>
    <dbReference type="NCBI Taxonomy" id="679716"/>
    <lineage>
        <taxon>Eukaryota</taxon>
        <taxon>Discoba</taxon>
        <taxon>Euglenozoa</taxon>
        <taxon>Kinetoplastea</taxon>
        <taxon>Metakinetoplastina</taxon>
        <taxon>Trypanosomatida</taxon>
        <taxon>Trypanosomatidae</taxon>
        <taxon>Trypanosoma</taxon>
    </lineage>
</organism>
<dbReference type="OrthoDB" id="264572at2759"/>
<gene>
    <name evidence="1" type="ORF">TbgDal_IX7240</name>
</gene>
<accession>C9ZYZ9</accession>
<dbReference type="EMBL" id="FN554972">
    <property type="protein sequence ID" value="CBH14648.1"/>
    <property type="molecule type" value="Genomic_DNA"/>
</dbReference>
<dbReference type="AlphaFoldDB" id="C9ZYZ9"/>
<dbReference type="Proteomes" id="UP000002316">
    <property type="component" value="Chromosome 9"/>
</dbReference>
<dbReference type="KEGG" id="tbg:TbgDal_IX7240"/>
<evidence type="ECO:0000313" key="1">
    <source>
        <dbReference type="EMBL" id="CBH14648.1"/>
    </source>
</evidence>